<dbReference type="GO" id="GO:0009229">
    <property type="term" value="P:thiamine diphosphate biosynthetic process"/>
    <property type="evidence" value="ECO:0007669"/>
    <property type="project" value="UniProtKB-UniPathway"/>
</dbReference>
<dbReference type="InterPro" id="IPR013749">
    <property type="entry name" value="PM/HMP-P_kinase-1"/>
</dbReference>
<dbReference type="GO" id="GO:0009228">
    <property type="term" value="P:thiamine biosynthetic process"/>
    <property type="evidence" value="ECO:0007669"/>
    <property type="project" value="UniProtKB-KW"/>
</dbReference>
<accession>A0A1M6EIP8</accession>
<dbReference type="STRING" id="1123357.SAMN02745244_01202"/>
<dbReference type="RefSeq" id="WP_073186629.1">
    <property type="nucleotide sequence ID" value="NZ_FQZG01000017.1"/>
</dbReference>
<comment type="pathway">
    <text evidence="4">Cofactor biosynthesis; thiamine diphosphate biosynthesis; 4-amino-2-methyl-5-diphosphomethylpyrimidine from 5-amino-1-(5-phospho-D-ribosyl)imidazole: step 3/3.</text>
</comment>
<dbReference type="GO" id="GO:0005524">
    <property type="term" value="F:ATP binding"/>
    <property type="evidence" value="ECO:0007669"/>
    <property type="project" value="UniProtKB-KW"/>
</dbReference>
<evidence type="ECO:0000256" key="3">
    <source>
        <dbReference type="ARBA" id="ARBA00003848"/>
    </source>
</evidence>
<dbReference type="Gene3D" id="3.40.1190.20">
    <property type="match status" value="1"/>
</dbReference>
<dbReference type="GO" id="GO:0008972">
    <property type="term" value="F:phosphomethylpyrimidine kinase activity"/>
    <property type="evidence" value="ECO:0007669"/>
    <property type="project" value="UniProtKB-EC"/>
</dbReference>
<evidence type="ECO:0000256" key="4">
    <source>
        <dbReference type="ARBA" id="ARBA00004769"/>
    </source>
</evidence>
<dbReference type="NCBIfam" id="TIGR00097">
    <property type="entry name" value="HMP-P_kinase"/>
    <property type="match status" value="1"/>
</dbReference>
<organism evidence="11 12">
    <name type="scientific">Tessaracoccus bendigoensis DSM 12906</name>
    <dbReference type="NCBI Taxonomy" id="1123357"/>
    <lineage>
        <taxon>Bacteria</taxon>
        <taxon>Bacillati</taxon>
        <taxon>Actinomycetota</taxon>
        <taxon>Actinomycetes</taxon>
        <taxon>Propionibacteriales</taxon>
        <taxon>Propionibacteriaceae</taxon>
        <taxon>Tessaracoccus</taxon>
    </lineage>
</organism>
<sequence length="280" mass="28353">MNPKIALTIAGSDPSGGAGIQADLKTFTALGVYGTAAIAGLTVQNTQGVRAAAPVDPALVRDQIAAVLDDLPVAATKLGMLSNAAVAGVVADLLEERRADFGVVVLDPVMVATSGDRLLQDEAVETVRDRLLPLADLITPNIPEAAVLLGSTPAGHLDESTAQALALRGLGARAVLLKGGHQSGEELTDVLADAEGVTLFTDGRIDTRNTHGTGCTLSSAIAAFSALHGDTIGSGISREAIGQARGYLLRAIASGAAWTLSRSPGTGHGPVDHLVGKARP</sequence>
<dbReference type="GO" id="GO:0005829">
    <property type="term" value="C:cytosol"/>
    <property type="evidence" value="ECO:0007669"/>
    <property type="project" value="TreeGrafter"/>
</dbReference>
<evidence type="ECO:0000256" key="2">
    <source>
        <dbReference type="ARBA" id="ARBA00000565"/>
    </source>
</evidence>
<dbReference type="FunFam" id="3.40.1190.20:FF:000003">
    <property type="entry name" value="Phosphomethylpyrimidine kinase ThiD"/>
    <property type="match status" value="1"/>
</dbReference>
<gene>
    <name evidence="11" type="ORF">SAMN02745244_01202</name>
</gene>
<comment type="catalytic activity">
    <reaction evidence="2">
        <text>4-amino-2-methyl-5-(phosphooxymethyl)pyrimidine + ATP = 4-amino-2-methyl-5-(diphosphooxymethyl)pyrimidine + ADP</text>
        <dbReference type="Rhea" id="RHEA:19893"/>
        <dbReference type="ChEBI" id="CHEBI:30616"/>
        <dbReference type="ChEBI" id="CHEBI:57841"/>
        <dbReference type="ChEBI" id="CHEBI:58354"/>
        <dbReference type="ChEBI" id="CHEBI:456216"/>
        <dbReference type="EC" id="2.7.4.7"/>
    </reaction>
</comment>
<dbReference type="Pfam" id="PF08543">
    <property type="entry name" value="Phos_pyr_kin"/>
    <property type="match status" value="1"/>
</dbReference>
<reference evidence="11 12" key="1">
    <citation type="submission" date="2016-11" db="EMBL/GenBank/DDBJ databases">
        <authorList>
            <person name="Jaros S."/>
            <person name="Januszkiewicz K."/>
            <person name="Wedrychowicz H."/>
        </authorList>
    </citation>
    <scope>NUCLEOTIDE SEQUENCE [LARGE SCALE GENOMIC DNA]</scope>
    <source>
        <strain evidence="11 12">DSM 12906</strain>
    </source>
</reference>
<keyword evidence="12" id="KW-1185">Reference proteome</keyword>
<evidence type="ECO:0000256" key="9">
    <source>
        <dbReference type="ARBA" id="ARBA00022977"/>
    </source>
</evidence>
<dbReference type="InterPro" id="IPR004399">
    <property type="entry name" value="HMP/HMP-P_kinase_dom"/>
</dbReference>
<evidence type="ECO:0000313" key="11">
    <source>
        <dbReference type="EMBL" id="SHI85352.1"/>
    </source>
</evidence>
<dbReference type="InterPro" id="IPR029056">
    <property type="entry name" value="Ribokinase-like"/>
</dbReference>
<dbReference type="AlphaFoldDB" id="A0A1M6EIP8"/>
<dbReference type="PANTHER" id="PTHR20858">
    <property type="entry name" value="PHOSPHOMETHYLPYRIMIDINE KINASE"/>
    <property type="match status" value="1"/>
</dbReference>
<proteinExistence type="predicted"/>
<evidence type="ECO:0000256" key="7">
    <source>
        <dbReference type="ARBA" id="ARBA00022777"/>
    </source>
</evidence>
<keyword evidence="6" id="KW-0547">Nucleotide-binding</keyword>
<dbReference type="Proteomes" id="UP000184512">
    <property type="component" value="Unassembled WGS sequence"/>
</dbReference>
<dbReference type="EMBL" id="FQZG01000017">
    <property type="protein sequence ID" value="SHI85352.1"/>
    <property type="molecule type" value="Genomic_DNA"/>
</dbReference>
<evidence type="ECO:0000256" key="5">
    <source>
        <dbReference type="ARBA" id="ARBA00022679"/>
    </source>
</evidence>
<evidence type="ECO:0000256" key="6">
    <source>
        <dbReference type="ARBA" id="ARBA00022741"/>
    </source>
</evidence>
<keyword evidence="5" id="KW-0808">Transferase</keyword>
<keyword evidence="7 11" id="KW-0418">Kinase</keyword>
<name>A0A1M6EIP8_9ACTN</name>
<feature type="domain" description="Pyridoxamine kinase/Phosphomethylpyrimidine kinase" evidence="10">
    <location>
        <begin position="13"/>
        <end position="271"/>
    </location>
</feature>
<dbReference type="GO" id="GO:0008902">
    <property type="term" value="F:hydroxymethylpyrimidine kinase activity"/>
    <property type="evidence" value="ECO:0007669"/>
    <property type="project" value="UniProtKB-EC"/>
</dbReference>
<dbReference type="SUPFAM" id="SSF53613">
    <property type="entry name" value="Ribokinase-like"/>
    <property type="match status" value="1"/>
</dbReference>
<evidence type="ECO:0000256" key="1">
    <source>
        <dbReference type="ARBA" id="ARBA00000151"/>
    </source>
</evidence>
<comment type="catalytic activity">
    <reaction evidence="1">
        <text>4-amino-5-hydroxymethyl-2-methylpyrimidine + ATP = 4-amino-2-methyl-5-(phosphooxymethyl)pyrimidine + ADP + H(+)</text>
        <dbReference type="Rhea" id="RHEA:23096"/>
        <dbReference type="ChEBI" id="CHEBI:15378"/>
        <dbReference type="ChEBI" id="CHEBI:16892"/>
        <dbReference type="ChEBI" id="CHEBI:30616"/>
        <dbReference type="ChEBI" id="CHEBI:58354"/>
        <dbReference type="ChEBI" id="CHEBI:456216"/>
        <dbReference type="EC" id="2.7.1.49"/>
    </reaction>
</comment>
<dbReference type="OrthoDB" id="34166at2"/>
<dbReference type="UniPathway" id="UPA00060">
    <property type="reaction ID" value="UER00138"/>
</dbReference>
<protein>
    <submittedName>
        <fullName evidence="11">Hydroxymethylpyrimidine/phosphomethylpyrimidine kinase</fullName>
    </submittedName>
</protein>
<comment type="function">
    <text evidence="3">Catalyzes the phosphorylation of hydroxymethylpyrimidine phosphate (HMP-P) to HMP-PP, and of HMP to HMP-P.</text>
</comment>
<keyword evidence="9" id="KW-0784">Thiamine biosynthesis</keyword>
<dbReference type="CDD" id="cd01169">
    <property type="entry name" value="HMPP_kinase"/>
    <property type="match status" value="1"/>
</dbReference>
<evidence type="ECO:0000259" key="10">
    <source>
        <dbReference type="Pfam" id="PF08543"/>
    </source>
</evidence>
<evidence type="ECO:0000313" key="12">
    <source>
        <dbReference type="Proteomes" id="UP000184512"/>
    </source>
</evidence>
<keyword evidence="8" id="KW-0067">ATP-binding</keyword>
<evidence type="ECO:0000256" key="8">
    <source>
        <dbReference type="ARBA" id="ARBA00022840"/>
    </source>
</evidence>
<dbReference type="PANTHER" id="PTHR20858:SF17">
    <property type="entry name" value="HYDROXYMETHYLPYRIMIDINE_PHOSPHOMETHYLPYRIMIDINE KINASE THI20-RELATED"/>
    <property type="match status" value="1"/>
</dbReference>